<feature type="domain" description="Beta-Casp" evidence="1">
    <location>
        <begin position="12"/>
        <end position="69"/>
    </location>
</feature>
<dbReference type="Pfam" id="PF10996">
    <property type="entry name" value="Beta-Casp"/>
    <property type="match status" value="1"/>
</dbReference>
<reference evidence="2" key="1">
    <citation type="submission" date="2018-06" db="EMBL/GenBank/DDBJ databases">
        <authorList>
            <person name="Zhirakovskaya E."/>
        </authorList>
    </citation>
    <scope>NUCLEOTIDE SEQUENCE</scope>
</reference>
<dbReference type="InterPro" id="IPR036866">
    <property type="entry name" value="RibonucZ/Hydroxyglut_hydro"/>
</dbReference>
<dbReference type="Gene3D" id="3.40.50.10890">
    <property type="match status" value="1"/>
</dbReference>
<dbReference type="InterPro" id="IPR022712">
    <property type="entry name" value="Beta_Casp"/>
</dbReference>
<evidence type="ECO:0000313" key="2">
    <source>
        <dbReference type="EMBL" id="VAW99228.1"/>
    </source>
</evidence>
<sequence>MLLIPSFAVGRAQALQYLLAMLKHEGHIPNIPVFLDNPMAISVSDIYCRYSQHHRLNHEQCNLYAGLGYTLLNPVACDASGIQVTPSSS</sequence>
<proteinExistence type="predicted"/>
<evidence type="ECO:0000259" key="1">
    <source>
        <dbReference type="Pfam" id="PF10996"/>
    </source>
</evidence>
<gene>
    <name evidence="2" type="ORF">MNBD_GAMMA19-1463</name>
</gene>
<name>A0A3B1A0E6_9ZZZZ</name>
<accession>A0A3B1A0E6</accession>
<organism evidence="2">
    <name type="scientific">hydrothermal vent metagenome</name>
    <dbReference type="NCBI Taxonomy" id="652676"/>
    <lineage>
        <taxon>unclassified sequences</taxon>
        <taxon>metagenomes</taxon>
        <taxon>ecological metagenomes</taxon>
    </lineage>
</organism>
<protein>
    <submittedName>
        <fullName evidence="2">Metallo-beta-lactamase family protein, RNA-specific</fullName>
    </submittedName>
</protein>
<dbReference type="EMBL" id="UOFV01000167">
    <property type="protein sequence ID" value="VAW99228.1"/>
    <property type="molecule type" value="Genomic_DNA"/>
</dbReference>
<dbReference type="AlphaFoldDB" id="A0A3B1A0E6"/>
<dbReference type="SUPFAM" id="SSF56281">
    <property type="entry name" value="Metallo-hydrolase/oxidoreductase"/>
    <property type="match status" value="1"/>
</dbReference>